<dbReference type="Pfam" id="PF23036">
    <property type="entry name" value="TRAPPC10_1st"/>
    <property type="match status" value="1"/>
</dbReference>
<feature type="domain" description="Trafficking protein particle complex subunit 11" evidence="5">
    <location>
        <begin position="367"/>
        <end position="531"/>
    </location>
</feature>
<dbReference type="InterPro" id="IPR056917">
    <property type="entry name" value="Ig_TRAPPC10"/>
</dbReference>
<accession>A0A812CK48</accession>
<dbReference type="GO" id="GO:0034498">
    <property type="term" value="P:early endosome to Golgi transport"/>
    <property type="evidence" value="ECO:0007669"/>
    <property type="project" value="TreeGrafter"/>
</dbReference>
<dbReference type="PANTHER" id="PTHR13251:SF3">
    <property type="entry name" value="TRAFFICKING PROTEIN PARTICLE COMPLEX SUBUNIT 10"/>
    <property type="match status" value="1"/>
</dbReference>
<keyword evidence="2" id="KW-0813">Transport</keyword>
<dbReference type="Pfam" id="PF23604">
    <property type="entry name" value="Ig_TRAPPC10"/>
    <property type="match status" value="1"/>
</dbReference>
<evidence type="ECO:0000259" key="6">
    <source>
        <dbReference type="Pfam" id="PF12584"/>
    </source>
</evidence>
<evidence type="ECO:0000256" key="4">
    <source>
        <dbReference type="SAM" id="Coils"/>
    </source>
</evidence>
<comment type="subcellular location">
    <subcellularLocation>
        <location evidence="1">Golgi apparatus</location>
    </subcellularLocation>
</comment>
<evidence type="ECO:0000259" key="8">
    <source>
        <dbReference type="Pfam" id="PF23604"/>
    </source>
</evidence>
<evidence type="ECO:0000256" key="2">
    <source>
        <dbReference type="ARBA" id="ARBA00022448"/>
    </source>
</evidence>
<dbReference type="Proteomes" id="UP000597762">
    <property type="component" value="Unassembled WGS sequence"/>
</dbReference>
<proteinExistence type="predicted"/>
<protein>
    <submittedName>
        <fullName evidence="9">TRAPPC10</fullName>
    </submittedName>
</protein>
<keyword evidence="4" id="KW-0175">Coiled coil</keyword>
<feature type="coiled-coil region" evidence="4">
    <location>
        <begin position="175"/>
        <end position="202"/>
    </location>
</feature>
<evidence type="ECO:0000313" key="10">
    <source>
        <dbReference type="Proteomes" id="UP000597762"/>
    </source>
</evidence>
<organism evidence="9 10">
    <name type="scientific">Acanthosepion pharaonis</name>
    <name type="common">Pharaoh cuttlefish</name>
    <name type="synonym">Sepia pharaonis</name>
    <dbReference type="NCBI Taxonomy" id="158019"/>
    <lineage>
        <taxon>Eukaryota</taxon>
        <taxon>Metazoa</taxon>
        <taxon>Spiralia</taxon>
        <taxon>Lophotrochozoa</taxon>
        <taxon>Mollusca</taxon>
        <taxon>Cephalopoda</taxon>
        <taxon>Coleoidea</taxon>
        <taxon>Decapodiformes</taxon>
        <taxon>Sepiida</taxon>
        <taxon>Sepiina</taxon>
        <taxon>Sepiidae</taxon>
        <taxon>Acanthosepion</taxon>
    </lineage>
</organism>
<dbReference type="GO" id="GO:0005829">
    <property type="term" value="C:cytosol"/>
    <property type="evidence" value="ECO:0007669"/>
    <property type="project" value="GOC"/>
</dbReference>
<name>A0A812CK48_ACAPH</name>
<dbReference type="AlphaFoldDB" id="A0A812CK48"/>
<evidence type="ECO:0000259" key="7">
    <source>
        <dbReference type="Pfam" id="PF23036"/>
    </source>
</evidence>
<evidence type="ECO:0000313" key="9">
    <source>
        <dbReference type="EMBL" id="CAE1271126.1"/>
    </source>
</evidence>
<keyword evidence="10" id="KW-1185">Reference proteome</keyword>
<evidence type="ECO:0000259" key="5">
    <source>
        <dbReference type="Pfam" id="PF11817"/>
    </source>
</evidence>
<feature type="domain" description="TRAPPC10 Ig-like" evidence="8">
    <location>
        <begin position="690"/>
        <end position="785"/>
    </location>
</feature>
<dbReference type="GO" id="GO:0006891">
    <property type="term" value="P:intra-Golgi vesicle-mediated transport"/>
    <property type="evidence" value="ECO:0007669"/>
    <property type="project" value="TreeGrafter"/>
</dbReference>
<gene>
    <name evidence="9" type="ORF">SPHA_37122</name>
</gene>
<dbReference type="EMBL" id="CAHIKZ030001646">
    <property type="protein sequence ID" value="CAE1271126.1"/>
    <property type="molecule type" value="Genomic_DNA"/>
</dbReference>
<feature type="domain" description="TRAPPC10/Trs130 N-terminal" evidence="7">
    <location>
        <begin position="2"/>
        <end position="312"/>
    </location>
</feature>
<dbReference type="GO" id="GO:1990071">
    <property type="term" value="C:TRAPPII protein complex"/>
    <property type="evidence" value="ECO:0007669"/>
    <property type="project" value="InterPro"/>
</dbReference>
<dbReference type="Pfam" id="PF11817">
    <property type="entry name" value="Foie-gras_1"/>
    <property type="match status" value="1"/>
</dbReference>
<evidence type="ECO:0000256" key="3">
    <source>
        <dbReference type="ARBA" id="ARBA00023034"/>
    </source>
</evidence>
<sequence length="1052" mass="120158">METKPVVTCYGDNSLFSGLQPLINRGLPQEATEWRRSYGRPAKFVRLEVSFVPYDDDILPTENEKTLISRPFFHIYWTECDLDNYKQSVKEDMAEWHAALKNNNIPDWLIVVVVSDESKVKSKLLPRSSVIDKVKSDFCGKQVDRCIVLTEPLKGDQKCLDSWNNFYQRLRQLLLQSFNKHLNKYEENMRSLRERRNEHNWSFSEYFLVQEELAFMFEMLGIYDDSLLQYDELDALFTQFLLNHAAGETVDWLTPFVEPCTTWAGISLTKALNWEKRDLIKQNKASLLEFRNYLFSRQCALLSLLNRPWEIAERAVAYLHNTVQEMKTLEIQLPEGSLACWVFLSCLEVLQTSEKLNDTNQSNAHSLYTASLWDYARRKLKELGFLCGLMPGLDSKPTSEQLSKVVDLLFGMGVNDEDATGIGPPRPIDRLREALSSKESFKQHYLELSELAMGTFKHIGRVRSARIIGHDLAEFYMKLGEPLKAEGFLLDAMKMYKQEGWDILADGVRILVAQCQKKLDNTLKYIKTCCHIACSSYLTLSERCHYLEELYQLTNNSDSPFYLKTHPAFITEDIILNTPVATFRDEMSVTLEIRNNFPQDITVDFISLGFSYEITASSRSIENISLKPGLNSVTLKCQVQNCKKGLYKMGQLCIKTKQMEFIRHNVAHDVFIEIFCQQPYIEITPSPEIGQLVSGIRQEVEVTFHTSSIPILANNILRVTTSDGLSVSNGKDEETNIPLPATPANDLFTFKLFLQHVLTKDQVEGTVTFDGDFLHSPISCQIVFYPPLAFSHRLYSCKERKYIQVEVKGSNRIPFLVSTPQLKAVENNDVEFIPLGYTSKWQEIHCEQSTCFMWQLRSNAIPMPSSLDLTFTVTYRTMADEDDLSRLSVYNIHMINLQTLYIITSTILPGNDQKQCKVGTVCHLDFCVTTTSKSESANNTQLLYEVVVDHLLWAVCGKVTGVFSLNDSKFKGQLQVIPLMPGFLPLPLISLSKYKPKDGQTYSASDKDTVNECIQLANEKFDVGQVYNSSLGKQVHVYSEQGSGNIETIITY</sequence>
<comment type="caution">
    <text evidence="9">The sequence shown here is derived from an EMBL/GenBank/DDBJ whole genome shotgun (WGS) entry which is preliminary data.</text>
</comment>
<keyword evidence="3" id="KW-0333">Golgi apparatus</keyword>
<dbReference type="PANTHER" id="PTHR13251">
    <property type="entry name" value="EPILEPSY HOLOPROSENCEPHALY CANDIDATE 1/TMEM1"/>
    <property type="match status" value="1"/>
</dbReference>
<dbReference type="InterPro" id="IPR022233">
    <property type="entry name" value="TRAPPC10/Trs130_C"/>
</dbReference>
<dbReference type="OrthoDB" id="10256906at2759"/>
<feature type="domain" description="TRAPPC10/Trs130 C-terminal" evidence="6">
    <location>
        <begin position="904"/>
        <end position="1037"/>
    </location>
</feature>
<dbReference type="InterPro" id="IPR021773">
    <property type="entry name" value="TPC11"/>
</dbReference>
<dbReference type="Pfam" id="PF12584">
    <property type="entry name" value="TRAPPC10"/>
    <property type="match status" value="1"/>
</dbReference>
<dbReference type="InterPro" id="IPR056913">
    <property type="entry name" value="TRAPPC10/Trs130_N"/>
</dbReference>
<reference evidence="9" key="1">
    <citation type="submission" date="2021-01" db="EMBL/GenBank/DDBJ databases">
        <authorList>
            <person name="Li R."/>
            <person name="Bekaert M."/>
        </authorList>
    </citation>
    <scope>NUCLEOTIDE SEQUENCE</scope>
    <source>
        <strain evidence="9">Farmed</strain>
    </source>
</reference>
<evidence type="ECO:0000256" key="1">
    <source>
        <dbReference type="ARBA" id="ARBA00004555"/>
    </source>
</evidence>
<dbReference type="InterPro" id="IPR045126">
    <property type="entry name" value="TRAPPC10/Trs130"/>
</dbReference>